<reference evidence="6 7" key="1">
    <citation type="submission" date="2018-05" db="EMBL/GenBank/DDBJ databases">
        <title>Genomic Encyclopedia of Type Strains, Phase IV (KMG-IV): sequencing the most valuable type-strain genomes for metagenomic binning, comparative biology and taxonomic classification.</title>
        <authorList>
            <person name="Goeker M."/>
        </authorList>
    </citation>
    <scope>NUCLEOTIDE SEQUENCE [LARGE SCALE GENOMIC DNA]</scope>
    <source>
        <strain evidence="6 7">DSM 25350</strain>
    </source>
</reference>
<keyword evidence="1" id="KW-0805">Transcription regulation</keyword>
<feature type="transmembrane region" description="Helical" evidence="4">
    <location>
        <begin position="42"/>
        <end position="63"/>
    </location>
</feature>
<dbReference type="InterPro" id="IPR039420">
    <property type="entry name" value="WalR-like"/>
</dbReference>
<dbReference type="Gene3D" id="1.10.10.10">
    <property type="entry name" value="Winged helix-like DNA-binding domain superfamily/Winged helix DNA-binding domain"/>
    <property type="match status" value="1"/>
</dbReference>
<dbReference type="GO" id="GO:0006355">
    <property type="term" value="P:regulation of DNA-templated transcription"/>
    <property type="evidence" value="ECO:0007669"/>
    <property type="project" value="InterPro"/>
</dbReference>
<keyword evidence="2" id="KW-0238">DNA-binding</keyword>
<evidence type="ECO:0000313" key="7">
    <source>
        <dbReference type="Proteomes" id="UP000245790"/>
    </source>
</evidence>
<keyword evidence="7" id="KW-1185">Reference proteome</keyword>
<keyword evidence="3" id="KW-0804">Transcription</keyword>
<comment type="caution">
    <text evidence="6">The sequence shown here is derived from an EMBL/GenBank/DDBJ whole genome shotgun (WGS) entry which is preliminary data.</text>
</comment>
<evidence type="ECO:0000313" key="6">
    <source>
        <dbReference type="EMBL" id="PWK47896.1"/>
    </source>
</evidence>
<dbReference type="PANTHER" id="PTHR43214">
    <property type="entry name" value="TWO-COMPONENT RESPONSE REGULATOR"/>
    <property type="match status" value="1"/>
</dbReference>
<proteinExistence type="predicted"/>
<keyword evidence="4" id="KW-0812">Transmembrane</keyword>
<dbReference type="InterPro" id="IPR000792">
    <property type="entry name" value="Tscrpt_reg_LuxR_C"/>
</dbReference>
<dbReference type="PRINTS" id="PR00038">
    <property type="entry name" value="HTHLUXR"/>
</dbReference>
<dbReference type="InterPro" id="IPR016032">
    <property type="entry name" value="Sig_transdc_resp-reg_C-effctor"/>
</dbReference>
<evidence type="ECO:0000256" key="4">
    <source>
        <dbReference type="SAM" id="Phobius"/>
    </source>
</evidence>
<organism evidence="6 7">
    <name type="scientific">Pleionea mediterranea</name>
    <dbReference type="NCBI Taxonomy" id="523701"/>
    <lineage>
        <taxon>Bacteria</taxon>
        <taxon>Pseudomonadati</taxon>
        <taxon>Pseudomonadota</taxon>
        <taxon>Gammaproteobacteria</taxon>
        <taxon>Oceanospirillales</taxon>
        <taxon>Pleioneaceae</taxon>
        <taxon>Pleionea</taxon>
    </lineage>
</organism>
<dbReference type="Proteomes" id="UP000245790">
    <property type="component" value="Unassembled WGS sequence"/>
</dbReference>
<dbReference type="EMBL" id="QGGU01000010">
    <property type="protein sequence ID" value="PWK47896.1"/>
    <property type="molecule type" value="Genomic_DNA"/>
</dbReference>
<evidence type="ECO:0000259" key="5">
    <source>
        <dbReference type="PROSITE" id="PS50043"/>
    </source>
</evidence>
<accession>A0A316FJL6</accession>
<dbReference type="GO" id="GO:0003677">
    <property type="term" value="F:DNA binding"/>
    <property type="evidence" value="ECO:0007669"/>
    <property type="project" value="UniProtKB-KW"/>
</dbReference>
<dbReference type="Pfam" id="PF00196">
    <property type="entry name" value="GerE"/>
    <property type="match status" value="1"/>
</dbReference>
<dbReference type="InterPro" id="IPR036388">
    <property type="entry name" value="WH-like_DNA-bd_sf"/>
</dbReference>
<keyword evidence="4" id="KW-0472">Membrane</keyword>
<evidence type="ECO:0000256" key="3">
    <source>
        <dbReference type="ARBA" id="ARBA00023163"/>
    </source>
</evidence>
<evidence type="ECO:0000256" key="1">
    <source>
        <dbReference type="ARBA" id="ARBA00023015"/>
    </source>
</evidence>
<sequence>MLSQIPHEKLNKKVRNLSEKMTLAFNSTEQQARYQRASTKQMIILVSMALLVIGLISIVFIAYRFPSVFPQDQHFVLLPLILFWLFLFRRTPAMVYALRRDAKQSRVASVEGLALLHNKPGFRIVFLPTQQLSVDGHSFDLNDYPQEKCYVGRNVTLHYLPHSKLLLSVMPLQKQNTNDGSADSQSRMVSKQGAISNNTTASKQTTATDLTELEISIVQLMAGGDSDKIIARKLNLEPATIRTYNSTLYRKLGVNARKQAADKAGDLGLLDVN</sequence>
<keyword evidence="4" id="KW-1133">Transmembrane helix</keyword>
<dbReference type="OrthoDB" id="9796655at2"/>
<gene>
    <name evidence="6" type="ORF">C8D97_110111</name>
</gene>
<dbReference type="AlphaFoldDB" id="A0A316FJL6"/>
<evidence type="ECO:0000256" key="2">
    <source>
        <dbReference type="ARBA" id="ARBA00023125"/>
    </source>
</evidence>
<protein>
    <submittedName>
        <fullName evidence="6">Regulatory LuxR family protein</fullName>
    </submittedName>
</protein>
<dbReference type="SUPFAM" id="SSF46894">
    <property type="entry name" value="C-terminal effector domain of the bipartite response regulators"/>
    <property type="match status" value="1"/>
</dbReference>
<dbReference type="SMART" id="SM00421">
    <property type="entry name" value="HTH_LUXR"/>
    <property type="match status" value="1"/>
</dbReference>
<feature type="transmembrane region" description="Helical" evidence="4">
    <location>
        <begin position="75"/>
        <end position="98"/>
    </location>
</feature>
<dbReference type="PANTHER" id="PTHR43214:SF24">
    <property type="entry name" value="TRANSCRIPTIONAL REGULATORY PROTEIN NARL-RELATED"/>
    <property type="match status" value="1"/>
</dbReference>
<dbReference type="PROSITE" id="PS50043">
    <property type="entry name" value="HTH_LUXR_2"/>
    <property type="match status" value="1"/>
</dbReference>
<name>A0A316FJL6_9GAMM</name>
<feature type="domain" description="HTH luxR-type" evidence="5">
    <location>
        <begin position="203"/>
        <end position="268"/>
    </location>
</feature>